<dbReference type="GeneID" id="110079331"/>
<gene>
    <name evidence="10" type="primary">LOC110079331</name>
</gene>
<organism evidence="9 10">
    <name type="scientific">Pogona vitticeps</name>
    <name type="common">central bearded dragon</name>
    <dbReference type="NCBI Taxonomy" id="103695"/>
    <lineage>
        <taxon>Eukaryota</taxon>
        <taxon>Metazoa</taxon>
        <taxon>Chordata</taxon>
        <taxon>Craniata</taxon>
        <taxon>Vertebrata</taxon>
        <taxon>Euteleostomi</taxon>
        <taxon>Lepidosauria</taxon>
        <taxon>Squamata</taxon>
        <taxon>Bifurcata</taxon>
        <taxon>Unidentata</taxon>
        <taxon>Episquamata</taxon>
        <taxon>Toxicofera</taxon>
        <taxon>Iguania</taxon>
        <taxon>Acrodonta</taxon>
        <taxon>Agamidae</taxon>
        <taxon>Amphibolurinae</taxon>
        <taxon>Pogona</taxon>
    </lineage>
</organism>
<evidence type="ECO:0000256" key="3">
    <source>
        <dbReference type="ARBA" id="ARBA00022989"/>
    </source>
</evidence>
<feature type="region of interest" description="Disordered" evidence="6">
    <location>
        <begin position="234"/>
        <end position="272"/>
    </location>
</feature>
<dbReference type="KEGG" id="pvt:110079331"/>
<dbReference type="AlphaFoldDB" id="A0A6J0TQZ2"/>
<dbReference type="PANTHER" id="PTHR31898">
    <property type="entry name" value="TRANSMEMBRANE PROTEIN 136"/>
    <property type="match status" value="1"/>
</dbReference>
<keyword evidence="3 7" id="KW-1133">Transmembrane helix</keyword>
<feature type="domain" description="TLC" evidence="8">
    <location>
        <begin position="28"/>
        <end position="219"/>
    </location>
</feature>
<proteinExistence type="predicted"/>
<evidence type="ECO:0000256" key="4">
    <source>
        <dbReference type="ARBA" id="ARBA00023136"/>
    </source>
</evidence>
<evidence type="ECO:0000256" key="7">
    <source>
        <dbReference type="SAM" id="Phobius"/>
    </source>
</evidence>
<dbReference type="RefSeq" id="XP_020649953.2">
    <property type="nucleotide sequence ID" value="XM_020794294.2"/>
</dbReference>
<dbReference type="InParanoid" id="A0A6J0TQZ2"/>
<dbReference type="InterPro" id="IPR042512">
    <property type="entry name" value="TLCD5"/>
</dbReference>
<keyword evidence="4 5" id="KW-0472">Membrane</keyword>
<keyword evidence="9" id="KW-1185">Reference proteome</keyword>
<comment type="subcellular location">
    <subcellularLocation>
        <location evidence="1">Membrane</location>
        <topology evidence="1">Multi-pass membrane protein</topology>
    </subcellularLocation>
</comment>
<dbReference type="SMART" id="SM00724">
    <property type="entry name" value="TLC"/>
    <property type="match status" value="1"/>
</dbReference>
<evidence type="ECO:0000256" key="2">
    <source>
        <dbReference type="ARBA" id="ARBA00022692"/>
    </source>
</evidence>
<dbReference type="PROSITE" id="PS50922">
    <property type="entry name" value="TLC"/>
    <property type="match status" value="1"/>
</dbReference>
<accession>A0A6J0TQZ2</accession>
<reference evidence="10" key="1">
    <citation type="submission" date="2025-08" db="UniProtKB">
        <authorList>
            <consortium name="RefSeq"/>
        </authorList>
    </citation>
    <scope>IDENTIFICATION</scope>
</reference>
<feature type="transmembrane region" description="Helical" evidence="7">
    <location>
        <begin position="190"/>
        <end position="214"/>
    </location>
</feature>
<evidence type="ECO:0000256" key="1">
    <source>
        <dbReference type="ARBA" id="ARBA00004141"/>
    </source>
</evidence>
<evidence type="ECO:0000313" key="9">
    <source>
        <dbReference type="Proteomes" id="UP001652642"/>
    </source>
</evidence>
<feature type="transmembrane region" description="Helical" evidence="7">
    <location>
        <begin position="37"/>
        <end position="56"/>
    </location>
</feature>
<keyword evidence="2 5" id="KW-0812">Transmembrane</keyword>
<dbReference type="GO" id="GO:0016020">
    <property type="term" value="C:membrane"/>
    <property type="evidence" value="ECO:0007669"/>
    <property type="project" value="UniProtKB-SubCell"/>
</dbReference>
<evidence type="ECO:0000259" key="8">
    <source>
        <dbReference type="PROSITE" id="PS50922"/>
    </source>
</evidence>
<evidence type="ECO:0000313" key="10">
    <source>
        <dbReference type="RefSeq" id="XP_020649953.2"/>
    </source>
</evidence>
<evidence type="ECO:0000256" key="5">
    <source>
        <dbReference type="PROSITE-ProRule" id="PRU00205"/>
    </source>
</evidence>
<dbReference type="OrthoDB" id="506011at2759"/>
<evidence type="ECO:0000256" key="6">
    <source>
        <dbReference type="SAM" id="MobiDB-lite"/>
    </source>
</evidence>
<feature type="transmembrane region" description="Helical" evidence="7">
    <location>
        <begin position="71"/>
        <end position="93"/>
    </location>
</feature>
<sequence>MVSIALQAFLSLLVWVSLYTGFWCRNKHRTPEWSCRLVTLVHGLIVTFLSGYIALIDGPWPLTHAGSPNTALQVFLMCLTLGYFIFDLGWCIYFSSEDELMLSHHMLSIWGMVIVLAHGESATEINAVLFVSEITNPLLQVRWFLRSMGHYYNVIGEVVDGLFVTLFLCFRIIGGAWIVRAVLTSPKTILILKAGVMAMYLVSFLFLVDIFNFIKRKLIKKYYAWRNRRTGGEDLKSNGHVPARQHGHEGDNDAQASGTQMESLAFPAHSKR</sequence>
<name>A0A6J0TQZ2_9SAUR</name>
<feature type="transmembrane region" description="Helical" evidence="7">
    <location>
        <begin position="6"/>
        <end position="25"/>
    </location>
</feature>
<dbReference type="Proteomes" id="UP001652642">
    <property type="component" value="Chromosome 8"/>
</dbReference>
<dbReference type="Pfam" id="PF03798">
    <property type="entry name" value="TRAM_LAG1_CLN8"/>
    <property type="match status" value="1"/>
</dbReference>
<protein>
    <submittedName>
        <fullName evidence="10">TLC domain-containing protein 5-like</fullName>
    </submittedName>
</protein>
<dbReference type="PANTHER" id="PTHR31898:SF1">
    <property type="entry name" value="TLC DOMAIN-CONTAINING PROTEIN 5"/>
    <property type="match status" value="1"/>
</dbReference>
<feature type="transmembrane region" description="Helical" evidence="7">
    <location>
        <begin position="157"/>
        <end position="178"/>
    </location>
</feature>
<dbReference type="InterPro" id="IPR006634">
    <property type="entry name" value="TLC-dom"/>
</dbReference>